<evidence type="ECO:0000313" key="7">
    <source>
        <dbReference type="EMBL" id="MCL1627575.1"/>
    </source>
</evidence>
<evidence type="ECO:0000256" key="3">
    <source>
        <dbReference type="ARBA" id="ARBA00022692"/>
    </source>
</evidence>
<evidence type="ECO:0000256" key="6">
    <source>
        <dbReference type="SAM" id="Phobius"/>
    </source>
</evidence>
<comment type="subcellular location">
    <subcellularLocation>
        <location evidence="1">Cell membrane</location>
        <topology evidence="1">Multi-pass membrane protein</topology>
    </subcellularLocation>
</comment>
<sequence length="190" mass="20456">MTTLTLLLFLLPLAFSPGPGNLFFAAHGARFGWRKSLPALAGYHAATITAALAVGGGLLVVAGPDTARLLLWAGTGYMIWLALRLWRASSLPRQTDANHASLWDGVPLLALNPKAWAIMAALFTQFPSADWQTMTWVAAVFTINNAVAFLLWTVLGQSLLARIQNPAHLRQINRAFAVLLAAVAIWVAVC</sequence>
<keyword evidence="5 6" id="KW-0472">Membrane</keyword>
<dbReference type="PANTHER" id="PTHR30086:SF20">
    <property type="entry name" value="ARGININE EXPORTER PROTEIN ARGO-RELATED"/>
    <property type="match status" value="1"/>
</dbReference>
<keyword evidence="4 6" id="KW-1133">Transmembrane helix</keyword>
<name>A0ABT0LY95_9RHOB</name>
<dbReference type="RefSeq" id="WP_249056047.1">
    <property type="nucleotide sequence ID" value="NZ_JALZWP010000002.1"/>
</dbReference>
<feature type="transmembrane region" description="Helical" evidence="6">
    <location>
        <begin position="136"/>
        <end position="160"/>
    </location>
</feature>
<keyword evidence="8" id="KW-1185">Reference proteome</keyword>
<feature type="transmembrane region" description="Helical" evidence="6">
    <location>
        <begin position="69"/>
        <end position="86"/>
    </location>
</feature>
<protein>
    <submittedName>
        <fullName evidence="7">LysE family transporter</fullName>
    </submittedName>
</protein>
<dbReference type="EMBL" id="JALZWP010000002">
    <property type="protein sequence ID" value="MCL1627575.1"/>
    <property type="molecule type" value="Genomic_DNA"/>
</dbReference>
<proteinExistence type="predicted"/>
<keyword evidence="3 6" id="KW-0812">Transmembrane</keyword>
<evidence type="ECO:0000256" key="1">
    <source>
        <dbReference type="ARBA" id="ARBA00004651"/>
    </source>
</evidence>
<gene>
    <name evidence="7" type="ORF">M3N55_02420</name>
</gene>
<keyword evidence="2" id="KW-1003">Cell membrane</keyword>
<feature type="transmembrane region" description="Helical" evidence="6">
    <location>
        <begin position="41"/>
        <end position="62"/>
    </location>
</feature>
<evidence type="ECO:0000256" key="5">
    <source>
        <dbReference type="ARBA" id="ARBA00023136"/>
    </source>
</evidence>
<evidence type="ECO:0000256" key="2">
    <source>
        <dbReference type="ARBA" id="ARBA00022475"/>
    </source>
</evidence>
<feature type="transmembrane region" description="Helical" evidence="6">
    <location>
        <begin position="172"/>
        <end position="189"/>
    </location>
</feature>
<dbReference type="PANTHER" id="PTHR30086">
    <property type="entry name" value="ARGININE EXPORTER PROTEIN ARGO"/>
    <property type="match status" value="1"/>
</dbReference>
<evidence type="ECO:0000313" key="8">
    <source>
        <dbReference type="Proteomes" id="UP001202550"/>
    </source>
</evidence>
<reference evidence="7 8" key="1">
    <citation type="submission" date="2022-05" db="EMBL/GenBank/DDBJ databases">
        <title>Seasonal and diel survey of microbial diversity of the Tyrrhenian coast.</title>
        <authorList>
            <person name="Gattoni G."/>
            <person name="Corral P."/>
        </authorList>
    </citation>
    <scope>NUCLEOTIDE SEQUENCE [LARGE SCALE GENOMIC DNA]</scope>
    <source>
        <strain evidence="7 8">V10</strain>
    </source>
</reference>
<evidence type="ECO:0000256" key="4">
    <source>
        <dbReference type="ARBA" id="ARBA00022989"/>
    </source>
</evidence>
<accession>A0ABT0LY95</accession>
<dbReference type="Pfam" id="PF01810">
    <property type="entry name" value="LysE"/>
    <property type="match status" value="1"/>
</dbReference>
<organism evidence="7 8">
    <name type="scientific">Roseinatronobacter domitianus</name>
    <dbReference type="NCBI Taxonomy" id="2940293"/>
    <lineage>
        <taxon>Bacteria</taxon>
        <taxon>Pseudomonadati</taxon>
        <taxon>Pseudomonadota</taxon>
        <taxon>Alphaproteobacteria</taxon>
        <taxon>Rhodobacterales</taxon>
        <taxon>Paracoccaceae</taxon>
        <taxon>Roseinatronobacter</taxon>
    </lineage>
</organism>
<comment type="caution">
    <text evidence="7">The sequence shown here is derived from an EMBL/GenBank/DDBJ whole genome shotgun (WGS) entry which is preliminary data.</text>
</comment>
<dbReference type="InterPro" id="IPR001123">
    <property type="entry name" value="LeuE-type"/>
</dbReference>
<dbReference type="Proteomes" id="UP001202550">
    <property type="component" value="Unassembled WGS sequence"/>
</dbReference>